<dbReference type="Pfam" id="PF00990">
    <property type="entry name" value="GGDEF"/>
    <property type="match status" value="1"/>
</dbReference>
<name>A0A501X4X0_9GAMM</name>
<dbReference type="PROSITE" id="PS50887">
    <property type="entry name" value="GGDEF"/>
    <property type="match status" value="1"/>
</dbReference>
<dbReference type="FunFam" id="3.30.70.270:FF:000001">
    <property type="entry name" value="Diguanylate cyclase domain protein"/>
    <property type="match status" value="1"/>
</dbReference>
<sequence>MGLDKKLNKSELYIIKGMLSIYNNFSNLLAESQTDELTGLMNRKTFDESIVKLYQHFSDPMSQEGDQAPCTWLAIIDIDLFKHINDKYGHLYGDEILIHMARTLQQAFKPTDLLFRFGGEEFVVVLKDQTKQECMQSLENLRLAVERILVNEGEKLSVSIGATRFDHTVFHITLLDHADKALYFSKDNGRNQITFYEDMKARGLVEEEELESGDIDLF</sequence>
<evidence type="ECO:0000313" key="5">
    <source>
        <dbReference type="EMBL" id="TPE55590.1"/>
    </source>
</evidence>
<dbReference type="OrthoDB" id="9803824at2"/>
<dbReference type="CDD" id="cd01949">
    <property type="entry name" value="GGDEF"/>
    <property type="match status" value="1"/>
</dbReference>
<dbReference type="SUPFAM" id="SSF55073">
    <property type="entry name" value="Nucleotide cyclase"/>
    <property type="match status" value="1"/>
</dbReference>
<protein>
    <recommendedName>
        <fullName evidence="2">diguanylate cyclase</fullName>
        <ecNumber evidence="2">2.7.7.65</ecNumber>
    </recommendedName>
</protein>
<dbReference type="InterPro" id="IPR050469">
    <property type="entry name" value="Diguanylate_Cyclase"/>
</dbReference>
<proteinExistence type="predicted"/>
<comment type="cofactor">
    <cofactor evidence="1">
        <name>Mg(2+)</name>
        <dbReference type="ChEBI" id="CHEBI:18420"/>
    </cofactor>
</comment>
<comment type="catalytic activity">
    <reaction evidence="3">
        <text>2 GTP = 3',3'-c-di-GMP + 2 diphosphate</text>
        <dbReference type="Rhea" id="RHEA:24898"/>
        <dbReference type="ChEBI" id="CHEBI:33019"/>
        <dbReference type="ChEBI" id="CHEBI:37565"/>
        <dbReference type="ChEBI" id="CHEBI:58805"/>
        <dbReference type="EC" id="2.7.7.65"/>
    </reaction>
</comment>
<gene>
    <name evidence="5" type="ORF">FJM67_00630</name>
</gene>
<organism evidence="5 6">
    <name type="scientific">Maribrevibacterium harenarium</name>
    <dbReference type="NCBI Taxonomy" id="2589817"/>
    <lineage>
        <taxon>Bacteria</taxon>
        <taxon>Pseudomonadati</taxon>
        <taxon>Pseudomonadota</taxon>
        <taxon>Gammaproteobacteria</taxon>
        <taxon>Oceanospirillales</taxon>
        <taxon>Oceanospirillaceae</taxon>
        <taxon>Maribrevibacterium</taxon>
    </lineage>
</organism>
<dbReference type="GO" id="GO:1902201">
    <property type="term" value="P:negative regulation of bacterial-type flagellum-dependent cell motility"/>
    <property type="evidence" value="ECO:0007669"/>
    <property type="project" value="TreeGrafter"/>
</dbReference>
<dbReference type="Gene3D" id="3.30.70.270">
    <property type="match status" value="1"/>
</dbReference>
<keyword evidence="6" id="KW-1185">Reference proteome</keyword>
<dbReference type="InterPro" id="IPR000160">
    <property type="entry name" value="GGDEF_dom"/>
</dbReference>
<evidence type="ECO:0000259" key="4">
    <source>
        <dbReference type="PROSITE" id="PS50887"/>
    </source>
</evidence>
<reference evidence="5 6" key="1">
    <citation type="submission" date="2019-06" db="EMBL/GenBank/DDBJ databases">
        <title>A novel bacterium of genus Marinomonas, isolated from coastal sand.</title>
        <authorList>
            <person name="Huang H."/>
            <person name="Mo K."/>
            <person name="Hu Y."/>
        </authorList>
    </citation>
    <scope>NUCLEOTIDE SEQUENCE [LARGE SCALE GENOMIC DNA]</scope>
    <source>
        <strain evidence="5 6">HB171799</strain>
    </source>
</reference>
<evidence type="ECO:0000256" key="1">
    <source>
        <dbReference type="ARBA" id="ARBA00001946"/>
    </source>
</evidence>
<dbReference type="GO" id="GO:0043709">
    <property type="term" value="P:cell adhesion involved in single-species biofilm formation"/>
    <property type="evidence" value="ECO:0007669"/>
    <property type="project" value="TreeGrafter"/>
</dbReference>
<dbReference type="InterPro" id="IPR029787">
    <property type="entry name" value="Nucleotide_cyclase"/>
</dbReference>
<dbReference type="NCBIfam" id="TIGR00254">
    <property type="entry name" value="GGDEF"/>
    <property type="match status" value="1"/>
</dbReference>
<dbReference type="PANTHER" id="PTHR45138">
    <property type="entry name" value="REGULATORY COMPONENTS OF SENSORY TRANSDUCTION SYSTEM"/>
    <property type="match status" value="1"/>
</dbReference>
<evidence type="ECO:0000256" key="3">
    <source>
        <dbReference type="ARBA" id="ARBA00034247"/>
    </source>
</evidence>
<comment type="caution">
    <text evidence="5">The sequence shown here is derived from an EMBL/GenBank/DDBJ whole genome shotgun (WGS) entry which is preliminary data.</text>
</comment>
<accession>A0A501X4X0</accession>
<dbReference type="GO" id="GO:0052621">
    <property type="term" value="F:diguanylate cyclase activity"/>
    <property type="evidence" value="ECO:0007669"/>
    <property type="project" value="UniProtKB-EC"/>
</dbReference>
<dbReference type="Proteomes" id="UP000315901">
    <property type="component" value="Unassembled WGS sequence"/>
</dbReference>
<dbReference type="EC" id="2.7.7.65" evidence="2"/>
<feature type="domain" description="GGDEF" evidence="4">
    <location>
        <begin position="69"/>
        <end position="198"/>
    </location>
</feature>
<dbReference type="SMART" id="SM00267">
    <property type="entry name" value="GGDEF"/>
    <property type="match status" value="1"/>
</dbReference>
<dbReference type="EMBL" id="VFRR01000001">
    <property type="protein sequence ID" value="TPE55590.1"/>
    <property type="molecule type" value="Genomic_DNA"/>
</dbReference>
<evidence type="ECO:0000313" key="6">
    <source>
        <dbReference type="Proteomes" id="UP000315901"/>
    </source>
</evidence>
<dbReference type="PANTHER" id="PTHR45138:SF9">
    <property type="entry name" value="DIGUANYLATE CYCLASE DGCM-RELATED"/>
    <property type="match status" value="1"/>
</dbReference>
<dbReference type="InterPro" id="IPR043128">
    <property type="entry name" value="Rev_trsase/Diguanyl_cyclase"/>
</dbReference>
<dbReference type="AlphaFoldDB" id="A0A501X4X0"/>
<evidence type="ECO:0000256" key="2">
    <source>
        <dbReference type="ARBA" id="ARBA00012528"/>
    </source>
</evidence>
<dbReference type="GO" id="GO:0005886">
    <property type="term" value="C:plasma membrane"/>
    <property type="evidence" value="ECO:0007669"/>
    <property type="project" value="TreeGrafter"/>
</dbReference>